<sequence length="202" mass="21993">MMGMIDPRPALPRWTGPALVSLLASLLACLLAAMLTGCGAPARPLELSITDMDSLQLRSWLSPQLRRNVDLLPVLGGQETNPLWGTRMSDMSLNQAYQESLRRVGLMPDVPDTGRYQLKVELLAMAQPNLPVAPEVAVSVRYTLTERGGKAPVYQRILRTTQKAGLDDSLSPTQQLRIATEGALRSNIGELLRDLASLPLPA</sequence>
<gene>
    <name evidence="1" type="ORF">RD2015_4503</name>
</gene>
<protein>
    <submittedName>
        <fullName evidence="1">Uncharacterized protein</fullName>
    </submittedName>
</protein>
<dbReference type="STRING" id="76731.RD2015_4503"/>
<dbReference type="KEGG" id="rdp:RD2015_4503"/>
<dbReference type="Proteomes" id="UP000060699">
    <property type="component" value="Chromosome"/>
</dbReference>
<proteinExistence type="predicted"/>
<evidence type="ECO:0000313" key="1">
    <source>
        <dbReference type="EMBL" id="ALV08944.1"/>
    </source>
</evidence>
<name>A0A0U3NKL4_9BURK</name>
<organism evidence="1 2">
    <name type="scientific">Roseateles depolymerans</name>
    <dbReference type="NCBI Taxonomy" id="76731"/>
    <lineage>
        <taxon>Bacteria</taxon>
        <taxon>Pseudomonadati</taxon>
        <taxon>Pseudomonadota</taxon>
        <taxon>Betaproteobacteria</taxon>
        <taxon>Burkholderiales</taxon>
        <taxon>Sphaerotilaceae</taxon>
        <taxon>Roseateles</taxon>
    </lineage>
</organism>
<dbReference type="EMBL" id="CP013729">
    <property type="protein sequence ID" value="ALV08944.1"/>
    <property type="molecule type" value="Genomic_DNA"/>
</dbReference>
<evidence type="ECO:0000313" key="2">
    <source>
        <dbReference type="Proteomes" id="UP000060699"/>
    </source>
</evidence>
<accession>A0A0U3NKL4</accession>
<keyword evidence="2" id="KW-1185">Reference proteome</keyword>
<reference evidence="1 2" key="1">
    <citation type="submission" date="2015-12" db="EMBL/GenBank/DDBJ databases">
        <title>Complete genome of Roseateles depolymerans KCTC 42856.</title>
        <authorList>
            <person name="Kim K.M."/>
        </authorList>
    </citation>
    <scope>NUCLEOTIDE SEQUENCE [LARGE SCALE GENOMIC DNA]</scope>
    <source>
        <strain evidence="1 2">KCTC 42856</strain>
    </source>
</reference>
<dbReference type="AlphaFoldDB" id="A0A0U3NKL4"/>